<evidence type="ECO:0000256" key="1">
    <source>
        <dbReference type="ARBA" id="ARBA00004123"/>
    </source>
</evidence>
<feature type="compositionally biased region" description="Basic and acidic residues" evidence="9">
    <location>
        <begin position="1"/>
        <end position="41"/>
    </location>
</feature>
<dbReference type="GO" id="GO:0000398">
    <property type="term" value="P:mRNA splicing, via spliceosome"/>
    <property type="evidence" value="ECO:0007669"/>
    <property type="project" value="TreeGrafter"/>
</dbReference>
<evidence type="ECO:0000259" key="10">
    <source>
        <dbReference type="PROSITE" id="PS50174"/>
    </source>
</evidence>
<evidence type="ECO:0000259" key="11">
    <source>
        <dbReference type="PROSITE" id="PS50199"/>
    </source>
</evidence>
<feature type="compositionally biased region" description="Basic and acidic residues" evidence="9">
    <location>
        <begin position="49"/>
        <end position="59"/>
    </location>
</feature>
<dbReference type="InterPro" id="IPR001876">
    <property type="entry name" value="Znf_RanBP2"/>
</dbReference>
<evidence type="ECO:0000313" key="13">
    <source>
        <dbReference type="Proteomes" id="UP000039046"/>
    </source>
</evidence>
<name>A0A0A1TCY7_9HYPO</name>
<dbReference type="PROSITE" id="PS50174">
    <property type="entry name" value="G_PATCH"/>
    <property type="match status" value="1"/>
</dbReference>
<dbReference type="OrthoDB" id="29221at2759"/>
<keyword evidence="5" id="KW-0862">Zinc</keyword>
<dbReference type="SMART" id="SM00443">
    <property type="entry name" value="G_patch"/>
    <property type="match status" value="1"/>
</dbReference>
<feature type="compositionally biased region" description="Polar residues" evidence="9">
    <location>
        <begin position="553"/>
        <end position="568"/>
    </location>
</feature>
<dbReference type="CDD" id="cd00590">
    <property type="entry name" value="RRM_SF"/>
    <property type="match status" value="1"/>
</dbReference>
<dbReference type="InterPro" id="IPR000467">
    <property type="entry name" value="G_patch_dom"/>
</dbReference>
<dbReference type="Gene3D" id="4.10.1060.10">
    <property type="entry name" value="Zinc finger, RanBP2-type"/>
    <property type="match status" value="1"/>
</dbReference>
<evidence type="ECO:0000256" key="5">
    <source>
        <dbReference type="ARBA" id="ARBA00022833"/>
    </source>
</evidence>
<dbReference type="PROSITE" id="PS00028">
    <property type="entry name" value="ZINC_FINGER_C2H2_1"/>
    <property type="match status" value="1"/>
</dbReference>
<feature type="compositionally biased region" description="Basic and acidic residues" evidence="9">
    <location>
        <begin position="532"/>
        <end position="552"/>
    </location>
</feature>
<dbReference type="GO" id="GO:0005634">
    <property type="term" value="C:nucleus"/>
    <property type="evidence" value="ECO:0007669"/>
    <property type="project" value="UniProtKB-SubCell"/>
</dbReference>
<proteinExistence type="predicted"/>
<evidence type="ECO:0000313" key="12">
    <source>
        <dbReference type="EMBL" id="CEJ86438.1"/>
    </source>
</evidence>
<feature type="region of interest" description="Disordered" evidence="9">
    <location>
        <begin position="1"/>
        <end position="63"/>
    </location>
</feature>
<feature type="compositionally biased region" description="Basic and acidic residues" evidence="9">
    <location>
        <begin position="235"/>
        <end position="245"/>
    </location>
</feature>
<keyword evidence="6" id="KW-0694">RNA-binding</keyword>
<dbReference type="PANTHER" id="PTHR13948:SF3">
    <property type="entry name" value="FI21118P1"/>
    <property type="match status" value="1"/>
</dbReference>
<dbReference type="InterPro" id="IPR035979">
    <property type="entry name" value="RBD_domain_sf"/>
</dbReference>
<keyword evidence="4 8" id="KW-0863">Zinc-finger</keyword>
<evidence type="ECO:0000256" key="4">
    <source>
        <dbReference type="ARBA" id="ARBA00022771"/>
    </source>
</evidence>
<dbReference type="GO" id="GO:0003723">
    <property type="term" value="F:RNA binding"/>
    <property type="evidence" value="ECO:0007669"/>
    <property type="project" value="UniProtKB-KW"/>
</dbReference>
<dbReference type="PROSITE" id="PS50199">
    <property type="entry name" value="ZF_RANBP2_2"/>
    <property type="match status" value="1"/>
</dbReference>
<dbReference type="SUPFAM" id="SSF54928">
    <property type="entry name" value="RNA-binding domain, RBD"/>
    <property type="match status" value="1"/>
</dbReference>
<evidence type="ECO:0000256" key="3">
    <source>
        <dbReference type="ARBA" id="ARBA00022737"/>
    </source>
</evidence>
<keyword evidence="2" id="KW-0479">Metal-binding</keyword>
<dbReference type="EMBL" id="CDHN01000002">
    <property type="protein sequence ID" value="CEJ86438.1"/>
    <property type="molecule type" value="Genomic_DNA"/>
</dbReference>
<dbReference type="GO" id="GO:0008270">
    <property type="term" value="F:zinc ion binding"/>
    <property type="evidence" value="ECO:0007669"/>
    <property type="project" value="UniProtKB-KW"/>
</dbReference>
<evidence type="ECO:0000256" key="9">
    <source>
        <dbReference type="SAM" id="MobiDB-lite"/>
    </source>
</evidence>
<dbReference type="InterPro" id="IPR012677">
    <property type="entry name" value="Nucleotide-bd_a/b_plait_sf"/>
</dbReference>
<dbReference type="Gene3D" id="3.30.70.330">
    <property type="match status" value="2"/>
</dbReference>
<dbReference type="Proteomes" id="UP000039046">
    <property type="component" value="Unassembled WGS sequence"/>
</dbReference>
<feature type="region of interest" description="Disordered" evidence="9">
    <location>
        <begin position="532"/>
        <end position="594"/>
    </location>
</feature>
<dbReference type="InterPro" id="IPR013087">
    <property type="entry name" value="Znf_C2H2_type"/>
</dbReference>
<gene>
    <name evidence="12" type="ORF">VHEMI04105</name>
</gene>
<evidence type="ECO:0000256" key="7">
    <source>
        <dbReference type="ARBA" id="ARBA00023242"/>
    </source>
</evidence>
<feature type="region of interest" description="Disordered" evidence="9">
    <location>
        <begin position="235"/>
        <end position="266"/>
    </location>
</feature>
<evidence type="ECO:0008006" key="14">
    <source>
        <dbReference type="Google" id="ProtNLM"/>
    </source>
</evidence>
<keyword evidence="3" id="KW-0677">Repeat</keyword>
<dbReference type="InterPro" id="IPR036443">
    <property type="entry name" value="Znf_RanBP2_sf"/>
</dbReference>
<evidence type="ECO:0000256" key="2">
    <source>
        <dbReference type="ARBA" id="ARBA00022723"/>
    </source>
</evidence>
<dbReference type="HOGENOM" id="CLU_012131_1_1_1"/>
<dbReference type="PROSITE" id="PS01358">
    <property type="entry name" value="ZF_RANBP2_1"/>
    <property type="match status" value="1"/>
</dbReference>
<organism evidence="12 13">
    <name type="scientific">[Torrubiella] hemipterigena</name>
    <dbReference type="NCBI Taxonomy" id="1531966"/>
    <lineage>
        <taxon>Eukaryota</taxon>
        <taxon>Fungi</taxon>
        <taxon>Dikarya</taxon>
        <taxon>Ascomycota</taxon>
        <taxon>Pezizomycotina</taxon>
        <taxon>Sordariomycetes</taxon>
        <taxon>Hypocreomycetidae</taxon>
        <taxon>Hypocreales</taxon>
        <taxon>Clavicipitaceae</taxon>
        <taxon>Clavicipitaceae incertae sedis</taxon>
        <taxon>'Torrubiella' clade</taxon>
    </lineage>
</organism>
<reference evidence="12 13" key="1">
    <citation type="journal article" date="2015" name="Genome Announc.">
        <title>Draft Genome Sequence and Gene Annotation of the Entomopathogenic Fungus Verticillium hemipterigenum.</title>
        <authorList>
            <person name="Horn F."/>
            <person name="Habel A."/>
            <person name="Scharf D.H."/>
            <person name="Dworschak J."/>
            <person name="Brakhage A.A."/>
            <person name="Guthke R."/>
            <person name="Hertweck C."/>
            <person name="Linde J."/>
        </authorList>
    </citation>
    <scope>NUCLEOTIDE SEQUENCE [LARGE SCALE GENOMIC DNA]</scope>
</reference>
<protein>
    <recommendedName>
        <fullName evidence="14">RNA-binding protein</fullName>
    </recommendedName>
</protein>
<dbReference type="PANTHER" id="PTHR13948">
    <property type="entry name" value="RNA-BINDING PROTEIN"/>
    <property type="match status" value="1"/>
</dbReference>
<evidence type="ECO:0000256" key="8">
    <source>
        <dbReference type="PROSITE-ProRule" id="PRU00322"/>
    </source>
</evidence>
<dbReference type="AlphaFoldDB" id="A0A0A1TCY7"/>
<dbReference type="SUPFAM" id="SSF90209">
    <property type="entry name" value="Ran binding protein zinc finger-like"/>
    <property type="match status" value="1"/>
</dbReference>
<comment type="subcellular location">
    <subcellularLocation>
        <location evidence="1">Nucleus</location>
    </subcellularLocation>
</comment>
<keyword evidence="7" id="KW-0539">Nucleus</keyword>
<feature type="domain" description="RanBP2-type" evidence="11">
    <location>
        <begin position="163"/>
        <end position="193"/>
    </location>
</feature>
<dbReference type="STRING" id="1531966.A0A0A1TCY7"/>
<feature type="region of interest" description="Disordered" evidence="9">
    <location>
        <begin position="381"/>
        <end position="403"/>
    </location>
</feature>
<dbReference type="Pfam" id="PF01585">
    <property type="entry name" value="G-patch"/>
    <property type="match status" value="1"/>
</dbReference>
<accession>A0A0A1TCY7</accession>
<keyword evidence="13" id="KW-1185">Reference proteome</keyword>
<feature type="domain" description="G-patch" evidence="10">
    <location>
        <begin position="583"/>
        <end position="629"/>
    </location>
</feature>
<evidence type="ECO:0000256" key="6">
    <source>
        <dbReference type="ARBA" id="ARBA00022884"/>
    </source>
</evidence>
<sequence length="667" mass="73514">MYDEDQRNPSDYNDRGHRDIYNDRRPRDEYSDRGRHDDCARSSRRRDSRSRSPRQDAGKPTDTVILEGLPFGISQHELRDCLLSQSIAAEYPSIDVRISASRGQRRAFIQFQDIDSAAEFVREHFPSITIKLQDPTDEAPDGMFHAYVHFARSRDEPEPRAPAAGGEWTCPKCAESNFATRSVCRNCGSYPSGLHWQESLTGAADAGEVPSHMLVIYPLAGFVNEDMLAKDIKRLELEKPEKPKDTGNGAPKLKSTAPTNDASGYGAKEGTLHRVFLMRETESNDSLKYGFAEFWSVEDAAAALTKFSKSRNFTVAACAVTISNIHMGVFIPEDRAPTDSTRHMSFHPLFNPSLLVRYRDYHAYPSVQVVNAEPPTGLVLAPKEEDASEKTKKRKADTATGSISKKPTMMVGKMAMWQRKHDEIHVDDKEKNRSSAIKIALSGANAMPLPSNTDSPCSAPVTMEAEDETPAAAGSEPTSFVDRERLMCLICMRKYKSTDEVDIHEKSRNHRTAMEDSAKVEAALPRLAARDKRLAKTSTEGEYRDRAKERRQAFNQPNKPKLVQSASTAASKPKPVEAPKPAAPSKGAGMLAKMGWESGSGLGADGAGRTEVIETNAYQEGVGLGAEGGNLGDAAELAAKRTAGNTYAAYVSSVQDRARERYNKMND</sequence>